<feature type="coiled-coil region" evidence="4">
    <location>
        <begin position="1248"/>
        <end position="1296"/>
    </location>
</feature>
<dbReference type="OrthoDB" id="419631at2759"/>
<dbReference type="SUPFAM" id="SSF57997">
    <property type="entry name" value="Tropomyosin"/>
    <property type="match status" value="1"/>
</dbReference>
<feature type="coiled-coil region" evidence="4">
    <location>
        <begin position="454"/>
        <end position="546"/>
    </location>
</feature>
<organism evidence="7">
    <name type="scientific">Cyprideis torosa</name>
    <dbReference type="NCBI Taxonomy" id="163714"/>
    <lineage>
        <taxon>Eukaryota</taxon>
        <taxon>Metazoa</taxon>
        <taxon>Ecdysozoa</taxon>
        <taxon>Arthropoda</taxon>
        <taxon>Crustacea</taxon>
        <taxon>Oligostraca</taxon>
        <taxon>Ostracoda</taxon>
        <taxon>Podocopa</taxon>
        <taxon>Podocopida</taxon>
        <taxon>Cytherocopina</taxon>
        <taxon>Cytheroidea</taxon>
        <taxon>Cytherideidae</taxon>
        <taxon>Cyprideis</taxon>
    </lineage>
</organism>
<dbReference type="InterPro" id="IPR031794">
    <property type="entry name" value="HMMR_C"/>
</dbReference>
<proteinExistence type="predicted"/>
<feature type="coiled-coil region" evidence="4">
    <location>
        <begin position="960"/>
        <end position="1124"/>
    </location>
</feature>
<feature type="coiled-coil region" evidence="4">
    <location>
        <begin position="788"/>
        <end position="868"/>
    </location>
</feature>
<evidence type="ECO:0000256" key="2">
    <source>
        <dbReference type="ARBA" id="ARBA00022490"/>
    </source>
</evidence>
<name>A0A7R8ZRN7_9CRUS</name>
<evidence type="ECO:0000313" key="7">
    <source>
        <dbReference type="EMBL" id="CAD7231805.1"/>
    </source>
</evidence>
<reference evidence="7" key="1">
    <citation type="submission" date="2020-11" db="EMBL/GenBank/DDBJ databases">
        <authorList>
            <person name="Tran Van P."/>
        </authorList>
    </citation>
    <scope>NUCLEOTIDE SEQUENCE</scope>
</reference>
<evidence type="ECO:0000259" key="6">
    <source>
        <dbReference type="Pfam" id="PF15908"/>
    </source>
</evidence>
<dbReference type="PANTHER" id="PTHR23159:SF31">
    <property type="entry name" value="CENTROSOME-ASSOCIATED PROTEIN CEP250 ISOFORM X1"/>
    <property type="match status" value="1"/>
</dbReference>
<keyword evidence="2" id="KW-0963">Cytoplasm</keyword>
<comment type="subcellular location">
    <subcellularLocation>
        <location evidence="1">Cytoplasm</location>
        <location evidence="1">Cytoskeleton</location>
        <location evidence="1">Spindle</location>
    </subcellularLocation>
</comment>
<dbReference type="GO" id="GO:0005819">
    <property type="term" value="C:spindle"/>
    <property type="evidence" value="ECO:0007669"/>
    <property type="project" value="UniProtKB-SubCell"/>
</dbReference>
<protein>
    <recommendedName>
        <fullName evidence="6">Hyaluronan-mediated motility receptor C-terminal domain-containing protein</fullName>
    </recommendedName>
</protein>
<feature type="region of interest" description="Disordered" evidence="5">
    <location>
        <begin position="1401"/>
        <end position="1441"/>
    </location>
</feature>
<sequence length="1441" mass="167171">PLPSVSRIFARPLTKKESSQADVTVNTGLLRFTQSEEDISGRMEATELASLKQQLGLKTSESSSLAIQLKEAEGRIGELEEASNVLQEQLNRTRLQIEASNVLQEQLNRTRLQIGEQSKKLEETEQNKGVLEEQIELMTSERCRLEAWINEVQIEKEELESEHAQKLEELEDEKKRIEEEKRRVEEELEDAVLELVNFRLDFYSALVLQKEVSTSEKLQQKLEELENQQNELFSTIAEKEDQLKDLKSDFDQFAEEAGKESTELRRNLQQLGADLEREKTLAEELQDKIQQLEAHNQELTSNVEQQQKSSEALETELHQLTERSQRQKEDLEKELDCVKNELEVAVLQRDEEARGAKELVHFELLDLSVAHLNLRSLTRNALDNLVDLFLTLRDFPLETSRQERIGKQAKEIEYQEGMMRSQAESILDLEEKNEVLSGKYEDLDSSIQARDMKIDNLMSNLNDAKVELATARETIENLDTKTEELNVALVDREAELEDTPLVDREAELEDTRKTIDTLERRIDILISDLTEKDAALEDQRRELLDERDTQKDLCQKLSTLEHKLEEIVLEKDAVIADLTQKFDGATEENLKLTKELSKWNSWRCDTGHEAAKDVIRDRKVELNRLKGRKRFNLEDAFQHDDAEESAAAGRLTFCKEIFELPILRLEKELDCVKNELEVAVLQRDEEARGAKELQVKLENLESHRVDLEARECSLRDLLNQLEKECESLKGNLCRAEERIGKQAKEIEYQEGMMRSQAESILDLEEKNEVLSGKYEDLDSSIQARDMKIDNLMSDLNDAKVELATARETIENLDTKTEELNVALVDREAELEDTRKTIDTLERRIDILISDLTEKDAALEDQRRELLDERDTQKDLCQKLSTLEHKLEEIVLEKDAVIADLTQKFDGATEENLKLTKENQYLTDKMSALSTDYLSLSSQYEEASSNASFFKEQYQTTDREYRISQENVKMLEGTIDDLQREKEELQETVTDLEDKIDTYRISLDDLEVELGCARTEKKGLLEEVSKLETALKELTSEKDESIRDLEGKISKLDHEKKSVTAEVQDLRERLSDAEKEIEGLGAERDRLEEEKEKASRESLAMSIAMDELREDGQREILKRDEEKEEVKRILEATVREKRCLGERVHELLEKQEEMKRKQEATDEDLIVMQELRDALDLDNEEMKSELEVVKKTHLFQWLLMLRSFLCQLFDVRSVTVEQVLVLPTRVAVLCNFALFDELESCFQGLGKDLDGAYETIAKLKREVQQLKKEKADEIADYSKLEKRFEEVEAALDEKRTELYVANTQRAGMVQDLEKFRERYSMLVGHNNPKQKIQHMNILSKEFIELKQLALRYRAQYEAAKDVIRDMKVELNRLKGRKRFNLEDAFQHDDAEESAAAGRLTFCKEEKENEMGTSTKTNQRRFDPSKAFQHHEKRTPLKGNRAQ</sequence>
<dbReference type="EMBL" id="OB663886">
    <property type="protein sequence ID" value="CAD7231805.1"/>
    <property type="molecule type" value="Genomic_DNA"/>
</dbReference>
<evidence type="ECO:0000256" key="4">
    <source>
        <dbReference type="SAM" id="Coils"/>
    </source>
</evidence>
<accession>A0A7R8ZRN7</accession>
<evidence type="ECO:0000256" key="1">
    <source>
        <dbReference type="ARBA" id="ARBA00004186"/>
    </source>
</evidence>
<feature type="coiled-coil region" evidence="4">
    <location>
        <begin position="662"/>
        <end position="738"/>
    </location>
</feature>
<feature type="coiled-coil region" evidence="4">
    <location>
        <begin position="62"/>
        <end position="348"/>
    </location>
</feature>
<dbReference type="Pfam" id="PF15908">
    <property type="entry name" value="HMMR_C"/>
    <property type="match status" value="1"/>
</dbReference>
<keyword evidence="4" id="KW-0175">Coiled coil</keyword>
<gene>
    <name evidence="7" type="ORF">CTOB1V02_LOCUS9648</name>
</gene>
<keyword evidence="3" id="KW-0206">Cytoskeleton</keyword>
<dbReference type="Gene3D" id="1.10.287.1490">
    <property type="match status" value="2"/>
</dbReference>
<evidence type="ECO:0000256" key="5">
    <source>
        <dbReference type="SAM" id="MobiDB-lite"/>
    </source>
</evidence>
<dbReference type="PANTHER" id="PTHR23159">
    <property type="entry name" value="CENTROSOMAL PROTEIN 2"/>
    <property type="match status" value="1"/>
</dbReference>
<evidence type="ECO:0000256" key="3">
    <source>
        <dbReference type="ARBA" id="ARBA00023212"/>
    </source>
</evidence>
<feature type="domain" description="Hyaluronan-mediated motility receptor C-terminal" evidence="6">
    <location>
        <begin position="1259"/>
        <end position="1393"/>
    </location>
</feature>
<feature type="non-terminal residue" evidence="7">
    <location>
        <position position="1441"/>
    </location>
</feature>